<gene>
    <name evidence="3" type="ORF">CEK71_20725</name>
</gene>
<dbReference type="AlphaFoldDB" id="A0A1Z4C432"/>
<dbReference type="EMBL" id="CP022129">
    <property type="protein sequence ID" value="ASF48292.1"/>
    <property type="molecule type" value="Genomic_DNA"/>
</dbReference>
<organism evidence="3 4">
    <name type="scientific">Methylovulum psychrotolerans</name>
    <dbReference type="NCBI Taxonomy" id="1704499"/>
    <lineage>
        <taxon>Bacteria</taxon>
        <taxon>Pseudomonadati</taxon>
        <taxon>Pseudomonadota</taxon>
        <taxon>Gammaproteobacteria</taxon>
        <taxon>Methylococcales</taxon>
        <taxon>Methylococcaceae</taxon>
        <taxon>Methylovulum</taxon>
    </lineage>
</organism>
<dbReference type="OrthoDB" id="6504848at2"/>
<accession>A0A1Z4C432</accession>
<dbReference type="InterPro" id="IPR029492">
    <property type="entry name" value="DUF4435"/>
</dbReference>
<proteinExistence type="predicted"/>
<sequence>MASSFIENLSSEFQKANNAYAPKAAKPKVLVYVEGHDDVAFWHNILSPYQAKTGVKFDIQPFTQGLEQGKTALTKLFPQTGAYLLVCVDSDYDYLLPDHSEAAKAINTNPYILQTYAHSIENLKCYAPSLAHACVKATQNTSELIDLPDWLATYSQQVFWLFIWNLYLHNLHAHNDFTQTQFCDTIRLTETPSSTNYGGALATVKHRAEEKQQALEKTHPKHAPELVAFAEQLAKRGLTPETAYLFIQGHTLYDKVVLPLLKPICEALKKARREEIQQWGQDQDEKDKKDKKNKDNNYHNALSKIQDTLNHHYEFKDCFLYEKILTDVEAFLREAEYHQR</sequence>
<evidence type="ECO:0000259" key="2">
    <source>
        <dbReference type="Pfam" id="PF14491"/>
    </source>
</evidence>
<dbReference type="Proteomes" id="UP000197019">
    <property type="component" value="Chromosome"/>
</dbReference>
<dbReference type="Pfam" id="PF14491">
    <property type="entry name" value="DUF4435"/>
    <property type="match status" value="1"/>
</dbReference>
<reference evidence="3 4" key="1">
    <citation type="submission" date="2017-06" db="EMBL/GenBank/DDBJ databases">
        <title>Genome Sequencing of the methanotroph Methylovulum psychrotolerants str. HV10-M2 isolated from a high-altitude environment.</title>
        <authorList>
            <person name="Mateos-Rivera A."/>
        </authorList>
    </citation>
    <scope>NUCLEOTIDE SEQUENCE [LARGE SCALE GENOMIC DNA]</scope>
    <source>
        <strain evidence="3 4">HV10_M2</strain>
    </source>
</reference>
<feature type="domain" description="DUF4435" evidence="2">
    <location>
        <begin position="28"/>
        <end position="271"/>
    </location>
</feature>
<feature type="region of interest" description="Disordered" evidence="1">
    <location>
        <begin position="277"/>
        <end position="297"/>
    </location>
</feature>
<protein>
    <recommendedName>
        <fullName evidence="2">DUF4435 domain-containing protein</fullName>
    </recommendedName>
</protein>
<evidence type="ECO:0000313" key="3">
    <source>
        <dbReference type="EMBL" id="ASF48292.1"/>
    </source>
</evidence>
<dbReference type="RefSeq" id="WP_088621162.1">
    <property type="nucleotide sequence ID" value="NZ_CP022129.1"/>
</dbReference>
<name>A0A1Z4C432_9GAMM</name>
<evidence type="ECO:0000313" key="4">
    <source>
        <dbReference type="Proteomes" id="UP000197019"/>
    </source>
</evidence>
<evidence type="ECO:0000256" key="1">
    <source>
        <dbReference type="SAM" id="MobiDB-lite"/>
    </source>
</evidence>
<feature type="compositionally biased region" description="Basic and acidic residues" evidence="1">
    <location>
        <begin position="283"/>
        <end position="297"/>
    </location>
</feature>
<dbReference type="KEGG" id="mpsy:CEK71_20725"/>
<keyword evidence="4" id="KW-1185">Reference proteome</keyword>